<accession>A0A9D1VY84</accession>
<feature type="coiled-coil region" evidence="1">
    <location>
        <begin position="1"/>
        <end position="59"/>
    </location>
</feature>
<gene>
    <name evidence="2" type="ORF">H9981_07885</name>
</gene>
<organism evidence="2 3">
    <name type="scientific">Candidatus Mediterraneibacter caccavium</name>
    <dbReference type="NCBI Taxonomy" id="2838661"/>
    <lineage>
        <taxon>Bacteria</taxon>
        <taxon>Bacillati</taxon>
        <taxon>Bacillota</taxon>
        <taxon>Clostridia</taxon>
        <taxon>Lachnospirales</taxon>
        <taxon>Lachnospiraceae</taxon>
        <taxon>Mediterraneibacter</taxon>
    </lineage>
</organism>
<evidence type="ECO:0000313" key="2">
    <source>
        <dbReference type="EMBL" id="HIX48912.1"/>
    </source>
</evidence>
<keyword evidence="1" id="KW-0175">Coiled coil</keyword>
<proteinExistence type="predicted"/>
<reference evidence="2" key="2">
    <citation type="submission" date="2021-04" db="EMBL/GenBank/DDBJ databases">
        <authorList>
            <person name="Gilroy R."/>
        </authorList>
    </citation>
    <scope>NUCLEOTIDE SEQUENCE</scope>
    <source>
        <strain evidence="2">ChiSjej5B23-15282</strain>
    </source>
</reference>
<protein>
    <submittedName>
        <fullName evidence="2">Uncharacterized protein</fullName>
    </submittedName>
</protein>
<comment type="caution">
    <text evidence="2">The sequence shown here is derived from an EMBL/GenBank/DDBJ whole genome shotgun (WGS) entry which is preliminary data.</text>
</comment>
<dbReference type="Proteomes" id="UP000824243">
    <property type="component" value="Unassembled WGS sequence"/>
</dbReference>
<evidence type="ECO:0000256" key="1">
    <source>
        <dbReference type="SAM" id="Coils"/>
    </source>
</evidence>
<evidence type="ECO:0000313" key="3">
    <source>
        <dbReference type="Proteomes" id="UP000824243"/>
    </source>
</evidence>
<sequence>MKVYNTELQRLQEEMMEEKRLEAKLAELKRQQEELTGKTDELRRIMKDEQEDVDRLNSRNLTAFYYKVTGKMGEKLSKEEQEAYAAAVRYDTAERELLSVNEEIERCRDQLSDLSGCGRRYDALIEEKKEEIKKTGSPDAVRIMEIEEKIGFQKSRQKELEEAVRAGRRAQDITVEIKNHLDEAKSWSTVDIIGGGILSDVIKYDAIGKAKGMTDQLQLALHSFRTELADVTEELHGDVDTEISSALCFADYFFDNLFTDWLVRTRINESREKVDQTCTQIQKILQNLGSRQEESVRVQSQLEKELEEAVAASDAV</sequence>
<reference evidence="2" key="1">
    <citation type="journal article" date="2021" name="PeerJ">
        <title>Extensive microbial diversity within the chicken gut microbiome revealed by metagenomics and culture.</title>
        <authorList>
            <person name="Gilroy R."/>
            <person name="Ravi A."/>
            <person name="Getino M."/>
            <person name="Pursley I."/>
            <person name="Horton D.L."/>
            <person name="Alikhan N.F."/>
            <person name="Baker D."/>
            <person name="Gharbi K."/>
            <person name="Hall N."/>
            <person name="Watson M."/>
            <person name="Adriaenssens E.M."/>
            <person name="Foster-Nyarko E."/>
            <person name="Jarju S."/>
            <person name="Secka A."/>
            <person name="Antonio M."/>
            <person name="Oren A."/>
            <person name="Chaudhuri R.R."/>
            <person name="La Ragione R."/>
            <person name="Hildebrand F."/>
            <person name="Pallen M.J."/>
        </authorList>
    </citation>
    <scope>NUCLEOTIDE SEQUENCE</scope>
    <source>
        <strain evidence="2">ChiSjej5B23-15282</strain>
    </source>
</reference>
<name>A0A9D1VY84_9FIRM</name>
<dbReference type="EMBL" id="DXFA01000140">
    <property type="protein sequence ID" value="HIX48912.1"/>
    <property type="molecule type" value="Genomic_DNA"/>
</dbReference>
<dbReference type="AlphaFoldDB" id="A0A9D1VY84"/>